<keyword evidence="9" id="KW-1185">Reference proteome</keyword>
<dbReference type="RefSeq" id="WP_220091451.1">
    <property type="nucleotide sequence ID" value="NZ_JACHWI010000013.1"/>
</dbReference>
<keyword evidence="4 6" id="KW-1133">Transmembrane helix</keyword>
<evidence type="ECO:0000259" key="7">
    <source>
        <dbReference type="PROSITE" id="PS50850"/>
    </source>
</evidence>
<evidence type="ECO:0000256" key="1">
    <source>
        <dbReference type="ARBA" id="ARBA00004651"/>
    </source>
</evidence>
<name>A0A327Z805_9ACTN</name>
<feature type="transmembrane region" description="Helical" evidence="6">
    <location>
        <begin position="220"/>
        <end position="241"/>
    </location>
</feature>
<reference evidence="8 9" key="1">
    <citation type="submission" date="2018-06" db="EMBL/GenBank/DDBJ databases">
        <title>Genomic Encyclopedia of Type Strains, Phase III (KMG-III): the genomes of soil and plant-associated and newly described type strains.</title>
        <authorList>
            <person name="Whitman W."/>
        </authorList>
    </citation>
    <scope>NUCLEOTIDE SEQUENCE [LARGE SCALE GENOMIC DNA]</scope>
    <source>
        <strain evidence="8 9">CGMCC 4.7090</strain>
    </source>
</reference>
<dbReference type="Proteomes" id="UP000249341">
    <property type="component" value="Unassembled WGS sequence"/>
</dbReference>
<organism evidence="8 9">
    <name type="scientific">Actinoplanes lutulentus</name>
    <dbReference type="NCBI Taxonomy" id="1287878"/>
    <lineage>
        <taxon>Bacteria</taxon>
        <taxon>Bacillati</taxon>
        <taxon>Actinomycetota</taxon>
        <taxon>Actinomycetes</taxon>
        <taxon>Micromonosporales</taxon>
        <taxon>Micromonosporaceae</taxon>
        <taxon>Actinoplanes</taxon>
    </lineage>
</organism>
<dbReference type="InterPro" id="IPR020846">
    <property type="entry name" value="MFS_dom"/>
</dbReference>
<feature type="transmembrane region" description="Helical" evidence="6">
    <location>
        <begin position="195"/>
        <end position="214"/>
    </location>
</feature>
<feature type="transmembrane region" description="Helical" evidence="6">
    <location>
        <begin position="47"/>
        <end position="65"/>
    </location>
</feature>
<dbReference type="EMBL" id="QLMJ01000017">
    <property type="protein sequence ID" value="RAK29704.1"/>
    <property type="molecule type" value="Genomic_DNA"/>
</dbReference>
<keyword evidence="5 6" id="KW-0472">Membrane</keyword>
<feature type="transmembrane region" description="Helical" evidence="6">
    <location>
        <begin position="358"/>
        <end position="383"/>
    </location>
</feature>
<dbReference type="Gene3D" id="1.20.1720.10">
    <property type="entry name" value="Multidrug resistance protein D"/>
    <property type="match status" value="1"/>
</dbReference>
<evidence type="ECO:0000256" key="2">
    <source>
        <dbReference type="ARBA" id="ARBA00022448"/>
    </source>
</evidence>
<dbReference type="CDD" id="cd17504">
    <property type="entry name" value="MFS_MMR_MDR_like"/>
    <property type="match status" value="1"/>
</dbReference>
<dbReference type="PANTHER" id="PTHR42718:SF9">
    <property type="entry name" value="MAJOR FACILITATOR SUPERFAMILY MULTIDRUG TRANSPORTER MFSC"/>
    <property type="match status" value="1"/>
</dbReference>
<dbReference type="Pfam" id="PF07690">
    <property type="entry name" value="MFS_1"/>
    <property type="match status" value="1"/>
</dbReference>
<dbReference type="AlphaFoldDB" id="A0A327Z805"/>
<comment type="caution">
    <text evidence="8">The sequence shown here is derived from an EMBL/GenBank/DDBJ whole genome shotgun (WGS) entry which is preliminary data.</text>
</comment>
<dbReference type="InterPro" id="IPR036259">
    <property type="entry name" value="MFS_trans_sf"/>
</dbReference>
<feature type="transmembrane region" description="Helical" evidence="6">
    <location>
        <begin position="262"/>
        <end position="279"/>
    </location>
</feature>
<feature type="transmembrane region" description="Helical" evidence="6">
    <location>
        <begin position="436"/>
        <end position="457"/>
    </location>
</feature>
<sequence length="482" mass="49559">MKVVSRRPGLILAVLAASGVVVSIMQTIVVPLLPSLPRLTQSEPTDVSWLVTIALLTGAVFTPLLGRAGDMYGKRRILLSVLALLIVGSLLCAVTSHLAVLITGRALQGAALAVVPLGMSILRDELPPERVISSAAIMSSTLGVGAAFGIPAAAAVVHFADWHTMFWVSGGLSFVLLILVRLVVPESPQRSPGRFDVVGAAGLTLILVSLLTAVSKGSAWGWASPVTLVLVAVAVVLTPLWGWYELRAAEPLVDLRTAARPAVLFTNVASLLVGFAFYANSLSTAQLVQEPRSTGYGQGASLIVSGLCLIPGGLAMAVLSPVSGRISNRRGPRFTLLVACVVMVAGYATRIVTSQALWTIVLGTLFVGAGTALAYSALPSLIMQSVPVRETAAANGINTLMRSIGQAVCSAVVASVLAGVTMAVPGGGRAPALSAYLLVFGVAGVTALAAFVIAIFIPVRASRRSGPAVAEASELAATRIPT</sequence>
<dbReference type="SUPFAM" id="SSF103473">
    <property type="entry name" value="MFS general substrate transporter"/>
    <property type="match status" value="1"/>
</dbReference>
<dbReference type="InterPro" id="IPR011701">
    <property type="entry name" value="MFS"/>
</dbReference>
<keyword evidence="3 6" id="KW-0812">Transmembrane</keyword>
<evidence type="ECO:0000313" key="8">
    <source>
        <dbReference type="EMBL" id="RAK29704.1"/>
    </source>
</evidence>
<feature type="transmembrane region" description="Helical" evidence="6">
    <location>
        <begin position="165"/>
        <end position="183"/>
    </location>
</feature>
<evidence type="ECO:0000313" key="9">
    <source>
        <dbReference type="Proteomes" id="UP000249341"/>
    </source>
</evidence>
<evidence type="ECO:0000256" key="3">
    <source>
        <dbReference type="ARBA" id="ARBA00022692"/>
    </source>
</evidence>
<proteinExistence type="predicted"/>
<feature type="transmembrane region" description="Helical" evidence="6">
    <location>
        <begin position="77"/>
        <end position="100"/>
    </location>
</feature>
<dbReference type="PANTHER" id="PTHR42718">
    <property type="entry name" value="MAJOR FACILITATOR SUPERFAMILY MULTIDRUG TRANSPORTER MFSC"/>
    <property type="match status" value="1"/>
</dbReference>
<evidence type="ECO:0000256" key="4">
    <source>
        <dbReference type="ARBA" id="ARBA00022989"/>
    </source>
</evidence>
<feature type="transmembrane region" description="Helical" evidence="6">
    <location>
        <begin position="135"/>
        <end position="159"/>
    </location>
</feature>
<feature type="transmembrane region" description="Helical" evidence="6">
    <location>
        <begin position="106"/>
        <end position="123"/>
    </location>
</feature>
<dbReference type="Gene3D" id="1.20.1250.20">
    <property type="entry name" value="MFS general substrate transporter like domains"/>
    <property type="match status" value="1"/>
</dbReference>
<evidence type="ECO:0000256" key="5">
    <source>
        <dbReference type="ARBA" id="ARBA00023136"/>
    </source>
</evidence>
<feature type="transmembrane region" description="Helical" evidence="6">
    <location>
        <begin position="404"/>
        <end position="424"/>
    </location>
</feature>
<evidence type="ECO:0000256" key="6">
    <source>
        <dbReference type="SAM" id="Phobius"/>
    </source>
</evidence>
<feature type="transmembrane region" description="Helical" evidence="6">
    <location>
        <begin position="334"/>
        <end position="352"/>
    </location>
</feature>
<feature type="transmembrane region" description="Helical" evidence="6">
    <location>
        <begin position="299"/>
        <end position="322"/>
    </location>
</feature>
<gene>
    <name evidence="8" type="ORF">B0I29_11730</name>
</gene>
<keyword evidence="2" id="KW-0813">Transport</keyword>
<dbReference type="GO" id="GO:0022857">
    <property type="term" value="F:transmembrane transporter activity"/>
    <property type="evidence" value="ECO:0007669"/>
    <property type="project" value="InterPro"/>
</dbReference>
<accession>A0A327Z805</accession>
<dbReference type="PROSITE" id="PS50850">
    <property type="entry name" value="MFS"/>
    <property type="match status" value="1"/>
</dbReference>
<comment type="subcellular location">
    <subcellularLocation>
        <location evidence="1">Cell membrane</location>
        <topology evidence="1">Multi-pass membrane protein</topology>
    </subcellularLocation>
</comment>
<feature type="domain" description="Major facilitator superfamily (MFS) profile" evidence="7">
    <location>
        <begin position="11"/>
        <end position="462"/>
    </location>
</feature>
<protein>
    <submittedName>
        <fullName evidence="8">MFS transporter</fullName>
    </submittedName>
</protein>
<dbReference type="GO" id="GO:0005886">
    <property type="term" value="C:plasma membrane"/>
    <property type="evidence" value="ECO:0007669"/>
    <property type="project" value="UniProtKB-SubCell"/>
</dbReference>